<dbReference type="Proteomes" id="UP000766336">
    <property type="component" value="Unassembled WGS sequence"/>
</dbReference>
<proteinExistence type="predicted"/>
<comment type="caution">
    <text evidence="2">The sequence shown here is derived from an EMBL/GenBank/DDBJ whole genome shotgun (WGS) entry which is preliminary data.</text>
</comment>
<gene>
    <name evidence="2" type="ORF">KHU32_00900</name>
</gene>
<keyword evidence="1" id="KW-0732">Signal</keyword>
<dbReference type="RefSeq" id="WP_213668172.1">
    <property type="nucleotide sequence ID" value="NZ_JAHCDA010000001.1"/>
</dbReference>
<feature type="chain" id="PRO_5046189372" evidence="1">
    <location>
        <begin position="25"/>
        <end position="208"/>
    </location>
</feature>
<evidence type="ECO:0000313" key="3">
    <source>
        <dbReference type="Proteomes" id="UP000766336"/>
    </source>
</evidence>
<protein>
    <submittedName>
        <fullName evidence="2">Uncharacterized protein</fullName>
    </submittedName>
</protein>
<reference evidence="2 3" key="1">
    <citation type="submission" date="2021-05" db="EMBL/GenBank/DDBJ databases">
        <title>Roseococcus sp. XZZS9, whole genome shotgun sequencing project.</title>
        <authorList>
            <person name="Zhao G."/>
            <person name="Shen L."/>
        </authorList>
    </citation>
    <scope>NUCLEOTIDE SEQUENCE [LARGE SCALE GENOMIC DNA]</scope>
    <source>
        <strain evidence="2 3">XZZS9</strain>
    </source>
</reference>
<dbReference type="EMBL" id="JAHCDA010000001">
    <property type="protein sequence ID" value="MBS7809473.1"/>
    <property type="molecule type" value="Genomic_DNA"/>
</dbReference>
<accession>A0ABS5Q7M1</accession>
<keyword evidence="3" id="KW-1185">Reference proteome</keyword>
<organism evidence="2 3">
    <name type="scientific">Roseococcus pinisoli</name>
    <dbReference type="NCBI Taxonomy" id="2835040"/>
    <lineage>
        <taxon>Bacteria</taxon>
        <taxon>Pseudomonadati</taxon>
        <taxon>Pseudomonadota</taxon>
        <taxon>Alphaproteobacteria</taxon>
        <taxon>Acetobacterales</taxon>
        <taxon>Roseomonadaceae</taxon>
        <taxon>Roseococcus</taxon>
    </lineage>
</organism>
<evidence type="ECO:0000313" key="2">
    <source>
        <dbReference type="EMBL" id="MBS7809473.1"/>
    </source>
</evidence>
<name>A0ABS5Q7M1_9PROT</name>
<evidence type="ECO:0000256" key="1">
    <source>
        <dbReference type="SAM" id="SignalP"/>
    </source>
</evidence>
<feature type="signal peptide" evidence="1">
    <location>
        <begin position="1"/>
        <end position="24"/>
    </location>
</feature>
<sequence>MSKLATFLAPPLLSTTLLAGAALAQPSVEEIGSWRLSCATDRMTDRSACTLAHRDWVERPTVGAGLALEIQDRGGKLVPVVTARDLSLDSASRAVLAVAGSAQLRFDRNEMMELPCGLEGRNLVCAPRRADVERAAQELPSAGRALVRMAGLGSSTTAATEPAELRLAGTANALARLRTMQPAGSAPPPAEPGLGLRDIFDRLQSLVR</sequence>